<evidence type="ECO:0000256" key="6">
    <source>
        <dbReference type="ARBA" id="ARBA00022801"/>
    </source>
</evidence>
<evidence type="ECO:0000313" key="12">
    <source>
        <dbReference type="Proteomes" id="UP000076798"/>
    </source>
</evidence>
<feature type="compositionally biased region" description="Basic and acidic residues" evidence="8">
    <location>
        <begin position="1122"/>
        <end position="1134"/>
    </location>
</feature>
<evidence type="ECO:0000256" key="4">
    <source>
        <dbReference type="ARBA" id="ARBA00022670"/>
    </source>
</evidence>
<keyword evidence="5" id="KW-0833">Ubl conjugation pathway</keyword>
<dbReference type="GO" id="GO:0004843">
    <property type="term" value="F:cysteine-type deubiquitinase activity"/>
    <property type="evidence" value="ECO:0007669"/>
    <property type="project" value="UniProtKB-EC"/>
</dbReference>
<feature type="region of interest" description="Disordered" evidence="8">
    <location>
        <begin position="1"/>
        <end position="75"/>
    </location>
</feature>
<evidence type="ECO:0000256" key="3">
    <source>
        <dbReference type="ARBA" id="ARBA00012759"/>
    </source>
</evidence>
<dbReference type="PANTHER" id="PTHR21646">
    <property type="entry name" value="UBIQUITIN CARBOXYL-TERMINAL HYDROLASE"/>
    <property type="match status" value="1"/>
</dbReference>
<dbReference type="EC" id="3.4.19.12" evidence="3"/>
<evidence type="ECO:0000256" key="2">
    <source>
        <dbReference type="ARBA" id="ARBA00009085"/>
    </source>
</evidence>
<evidence type="ECO:0000259" key="10">
    <source>
        <dbReference type="PROSITE" id="PS51283"/>
    </source>
</evidence>
<name>A0A166HXM9_9AGAM</name>
<evidence type="ECO:0000313" key="11">
    <source>
        <dbReference type="EMBL" id="KZT43179.1"/>
    </source>
</evidence>
<comment type="similarity">
    <text evidence="2">Belongs to the peptidase C19 family.</text>
</comment>
<keyword evidence="12" id="KW-1185">Reference proteome</keyword>
<sequence length="1286" mass="143914">MSKLPSPAPTPPLEPTSLGKKRMRSASDSSAESESSPKRAVSEVPSQPSDSNRSPESSSSHPPSVLPTTSDDFDIDKYMEEQDAGPSIVPNEQMPPSNASAPQKKLAQIKELKSRPMIEGETWYIVQRDWFRKWENACSGQSGKEELVDESTIGPVDNSIIADAEGEIRSEIQIQEGTNVEYVPQEVWDLFTEWYGQCERPLPRHVILNGLRGEPGLEIHPLQLKAYILKHSTGFELSGPPPPEITISKKASLKQLSEELAGVFGLAASDDIVRVWHIDAGKVEEDGEDGSEYTPARLKREYGSLLKASAGARTLEDALIESNDIFVVDTKLDNQWISEKPITSPFKFAAPIPFAGMDPGPVFGSGAGQDFFSKMSPPSTSSVIKSASKSLEALTPSSLSTRSRSPFGKPPGTVGLMNLGNTCFMNSAIQGLAHAPELTDYFLTGLFRQELNPDNPLGMQGAIAESFGALLHRLWQSGSSGSFSPREFKQVLAKFAPQFSGYQQHDAQELVAFLLDGLHEDLNRVLKKPYVEKPDWEGGGERELIEFAKKSWDGYMLRNDSVIVDLFQGQYKSTLVCPECSKVSITFDPFMYLTLPIPVVSRWKQSIYFIPWDNAKPHVQIPVETPREASVKDLKQLLGRWTETIPENLLTFEVWSHRIYKEIDDTVQVSDIAERDNIVCFELPCNAQQSKNFKPSPTDPFILPVFMNQQTNLTRPVYGNFQNNSNSGFKNPFIVVLTPEESATKEQIYAAVTDRLVRWTPQHSDLYSWQGVSHSTSDQFLPLKPSESITEIRENGDVVTVEEPIPDEEDDIVDLKTAVIDDQPTSMDVDEVPKKLGPKPDIFKLTLHASTSRVAKQTLDKSDPLEGPVDWEVREKRLASGISTSSQSPPVSLLKRGDWLVCEWDIHMREYYFGPDKQDDYRFPLFEHPEYLAAQEARNKTKKKGITLDECLDEFTKEEQLGEDDLWYCPRCKKHQQATKKFDLWKAPDVLVVHLKRFSNSRIIRDKIDALVEFPIEGLDLEYRVEERVLARKLQDEGVEDYMDLKLDDIDEPLLYDLFSVTEHMGGLGGGHYRAYAKNHIDGNWYHFDDSHVSPAEAKHAVNNNAYLLFYRRRTAKPLGGKTHEKVADAKRNGAPDSTTASQLPTPPNEEPLHSFQSSDTRITSHISDGTKISLDDSPPPLELPEGPDSFLSSSALPFDEDEPFTTADPIERANMRFDHRQLSPVTPPSTTSSQEAEMDESDLLDTFSTSNLDGISDFDEIGNVDEGHSSPPPLNDNIHDPLNML</sequence>
<keyword evidence="4" id="KW-0645">Protease</keyword>
<feature type="region of interest" description="Disordered" evidence="8">
    <location>
        <begin position="1120"/>
        <end position="1286"/>
    </location>
</feature>
<dbReference type="InterPro" id="IPR038765">
    <property type="entry name" value="Papain-like_cys_pep_sf"/>
</dbReference>
<organism evidence="11 12">
    <name type="scientific">Sistotremastrum suecicum HHB10207 ss-3</name>
    <dbReference type="NCBI Taxonomy" id="1314776"/>
    <lineage>
        <taxon>Eukaryota</taxon>
        <taxon>Fungi</taxon>
        <taxon>Dikarya</taxon>
        <taxon>Basidiomycota</taxon>
        <taxon>Agaricomycotina</taxon>
        <taxon>Agaricomycetes</taxon>
        <taxon>Sistotremastrales</taxon>
        <taxon>Sistotremastraceae</taxon>
        <taxon>Sistotremastrum</taxon>
    </lineage>
</organism>
<dbReference type="Proteomes" id="UP000076798">
    <property type="component" value="Unassembled WGS sequence"/>
</dbReference>
<dbReference type="EMBL" id="KV428009">
    <property type="protein sequence ID" value="KZT43179.1"/>
    <property type="molecule type" value="Genomic_DNA"/>
</dbReference>
<evidence type="ECO:0000256" key="1">
    <source>
        <dbReference type="ARBA" id="ARBA00000707"/>
    </source>
</evidence>
<protein>
    <recommendedName>
        <fullName evidence="3">ubiquitinyl hydrolase 1</fullName>
        <ecNumber evidence="3">3.4.19.12</ecNumber>
    </recommendedName>
</protein>
<feature type="compositionally biased region" description="Basic and acidic residues" evidence="8">
    <location>
        <begin position="1210"/>
        <end position="1222"/>
    </location>
</feature>
<feature type="domain" description="USP" evidence="9">
    <location>
        <begin position="414"/>
        <end position="1114"/>
    </location>
</feature>
<dbReference type="OrthoDB" id="292964at2759"/>
<evidence type="ECO:0000259" key="9">
    <source>
        <dbReference type="PROSITE" id="PS50235"/>
    </source>
</evidence>
<feature type="compositionally biased region" description="Low complexity" evidence="8">
    <location>
        <begin position="46"/>
        <end position="70"/>
    </location>
</feature>
<dbReference type="Gene3D" id="3.30.2230.10">
    <property type="entry name" value="DUSP-like"/>
    <property type="match status" value="1"/>
</dbReference>
<dbReference type="SUPFAM" id="SSF54001">
    <property type="entry name" value="Cysteine proteinases"/>
    <property type="match status" value="1"/>
</dbReference>
<gene>
    <name evidence="11" type="ORF">SISSUDRAFT_997957</name>
</gene>
<dbReference type="InterPro" id="IPR006615">
    <property type="entry name" value="Pept_C19_DUSP"/>
</dbReference>
<dbReference type="GO" id="GO:0006508">
    <property type="term" value="P:proteolysis"/>
    <property type="evidence" value="ECO:0007669"/>
    <property type="project" value="UniProtKB-KW"/>
</dbReference>
<feature type="domain" description="DUSP" evidence="10">
    <location>
        <begin position="97"/>
        <end position="207"/>
    </location>
</feature>
<dbReference type="PROSITE" id="PS00972">
    <property type="entry name" value="USP_1"/>
    <property type="match status" value="1"/>
</dbReference>
<dbReference type="STRING" id="1314776.A0A166HXM9"/>
<keyword evidence="6" id="KW-0378">Hydrolase</keyword>
<evidence type="ECO:0000256" key="7">
    <source>
        <dbReference type="ARBA" id="ARBA00022807"/>
    </source>
</evidence>
<dbReference type="CDD" id="cd02674">
    <property type="entry name" value="Peptidase_C19R"/>
    <property type="match status" value="1"/>
</dbReference>
<dbReference type="PROSITE" id="PS51283">
    <property type="entry name" value="DUSP"/>
    <property type="match status" value="1"/>
</dbReference>
<dbReference type="PROSITE" id="PS00973">
    <property type="entry name" value="USP_2"/>
    <property type="match status" value="1"/>
</dbReference>
<reference evidence="11 12" key="1">
    <citation type="journal article" date="2016" name="Mol. Biol. Evol.">
        <title>Comparative Genomics of Early-Diverging Mushroom-Forming Fungi Provides Insights into the Origins of Lignocellulose Decay Capabilities.</title>
        <authorList>
            <person name="Nagy L.G."/>
            <person name="Riley R."/>
            <person name="Tritt A."/>
            <person name="Adam C."/>
            <person name="Daum C."/>
            <person name="Floudas D."/>
            <person name="Sun H."/>
            <person name="Yadav J.S."/>
            <person name="Pangilinan J."/>
            <person name="Larsson K.H."/>
            <person name="Matsuura K."/>
            <person name="Barry K."/>
            <person name="Labutti K."/>
            <person name="Kuo R."/>
            <person name="Ohm R.A."/>
            <person name="Bhattacharya S.S."/>
            <person name="Shirouzu T."/>
            <person name="Yoshinaga Y."/>
            <person name="Martin F.M."/>
            <person name="Grigoriev I.V."/>
            <person name="Hibbett D.S."/>
        </authorList>
    </citation>
    <scope>NUCLEOTIDE SEQUENCE [LARGE SCALE GENOMIC DNA]</scope>
    <source>
        <strain evidence="11 12">HHB10207 ss-3</strain>
    </source>
</reference>
<dbReference type="PANTHER" id="PTHR21646:SF24">
    <property type="entry name" value="UBIQUITIN CARBOXYL-TERMINAL HYDROLASE"/>
    <property type="match status" value="1"/>
</dbReference>
<feature type="compositionally biased region" description="Polar residues" evidence="8">
    <location>
        <begin position="1155"/>
        <end position="1168"/>
    </location>
</feature>
<keyword evidence="7" id="KW-0788">Thiol protease</keyword>
<dbReference type="PROSITE" id="PS50235">
    <property type="entry name" value="USP_3"/>
    <property type="match status" value="1"/>
</dbReference>
<dbReference type="SUPFAM" id="SSF143791">
    <property type="entry name" value="DUSP-like"/>
    <property type="match status" value="1"/>
</dbReference>
<dbReference type="InterPro" id="IPR028889">
    <property type="entry name" value="USP"/>
</dbReference>
<dbReference type="InterPro" id="IPR050185">
    <property type="entry name" value="Ub_carboxyl-term_hydrolase"/>
</dbReference>
<proteinExistence type="inferred from homology"/>
<accession>A0A166HXM9</accession>
<evidence type="ECO:0000256" key="8">
    <source>
        <dbReference type="SAM" id="MobiDB-lite"/>
    </source>
</evidence>
<dbReference type="SMART" id="SM00695">
    <property type="entry name" value="DUSP"/>
    <property type="match status" value="1"/>
</dbReference>
<dbReference type="InterPro" id="IPR001394">
    <property type="entry name" value="Peptidase_C19_UCH"/>
</dbReference>
<feature type="compositionally biased region" description="Pro residues" evidence="8">
    <location>
        <begin position="1"/>
        <end position="14"/>
    </location>
</feature>
<dbReference type="Gene3D" id="3.90.70.10">
    <property type="entry name" value="Cysteine proteinases"/>
    <property type="match status" value="2"/>
</dbReference>
<dbReference type="InterPro" id="IPR018200">
    <property type="entry name" value="USP_CS"/>
</dbReference>
<evidence type="ECO:0000256" key="5">
    <source>
        <dbReference type="ARBA" id="ARBA00022786"/>
    </source>
</evidence>
<dbReference type="Pfam" id="PF06337">
    <property type="entry name" value="DUSP"/>
    <property type="match status" value="1"/>
</dbReference>
<comment type="catalytic activity">
    <reaction evidence="1">
        <text>Thiol-dependent hydrolysis of ester, thioester, amide, peptide and isopeptide bonds formed by the C-terminal Gly of ubiquitin (a 76-residue protein attached to proteins as an intracellular targeting signal).</text>
        <dbReference type="EC" id="3.4.19.12"/>
    </reaction>
</comment>
<dbReference type="InterPro" id="IPR035927">
    <property type="entry name" value="DUSP-like_sf"/>
</dbReference>
<dbReference type="GO" id="GO:0016579">
    <property type="term" value="P:protein deubiquitination"/>
    <property type="evidence" value="ECO:0007669"/>
    <property type="project" value="InterPro"/>
</dbReference>
<dbReference type="Pfam" id="PF00443">
    <property type="entry name" value="UCH"/>
    <property type="match status" value="1"/>
</dbReference>